<evidence type="ECO:0000313" key="2">
    <source>
        <dbReference type="Proteomes" id="UP000265520"/>
    </source>
</evidence>
<dbReference type="EMBL" id="LXQA011357985">
    <property type="protein sequence ID" value="MCI94500.1"/>
    <property type="molecule type" value="Genomic_DNA"/>
</dbReference>
<reference evidence="1 2" key="1">
    <citation type="journal article" date="2018" name="Front. Plant Sci.">
        <title>Red Clover (Trifolium pratense) and Zigzag Clover (T. medium) - A Picture of Genomic Similarities and Differences.</title>
        <authorList>
            <person name="Dluhosova J."/>
            <person name="Istvanek J."/>
            <person name="Nedelnik J."/>
            <person name="Repkova J."/>
        </authorList>
    </citation>
    <scope>NUCLEOTIDE SEQUENCE [LARGE SCALE GENOMIC DNA]</scope>
    <source>
        <strain evidence="2">cv. 10/8</strain>
        <tissue evidence="1">Leaf</tissue>
    </source>
</reference>
<dbReference type="Proteomes" id="UP000265520">
    <property type="component" value="Unassembled WGS sequence"/>
</dbReference>
<feature type="non-terminal residue" evidence="1">
    <location>
        <position position="1"/>
    </location>
</feature>
<dbReference type="AlphaFoldDB" id="A0A392W725"/>
<comment type="caution">
    <text evidence="1">The sequence shown here is derived from an EMBL/GenBank/DDBJ whole genome shotgun (WGS) entry which is preliminary data.</text>
</comment>
<organism evidence="1 2">
    <name type="scientific">Trifolium medium</name>
    <dbReference type="NCBI Taxonomy" id="97028"/>
    <lineage>
        <taxon>Eukaryota</taxon>
        <taxon>Viridiplantae</taxon>
        <taxon>Streptophyta</taxon>
        <taxon>Embryophyta</taxon>
        <taxon>Tracheophyta</taxon>
        <taxon>Spermatophyta</taxon>
        <taxon>Magnoliopsida</taxon>
        <taxon>eudicotyledons</taxon>
        <taxon>Gunneridae</taxon>
        <taxon>Pentapetalae</taxon>
        <taxon>rosids</taxon>
        <taxon>fabids</taxon>
        <taxon>Fabales</taxon>
        <taxon>Fabaceae</taxon>
        <taxon>Papilionoideae</taxon>
        <taxon>50 kb inversion clade</taxon>
        <taxon>NPAAA clade</taxon>
        <taxon>Hologalegina</taxon>
        <taxon>IRL clade</taxon>
        <taxon>Trifolieae</taxon>
        <taxon>Trifolium</taxon>
    </lineage>
</organism>
<keyword evidence="2" id="KW-1185">Reference proteome</keyword>
<proteinExistence type="predicted"/>
<evidence type="ECO:0000313" key="1">
    <source>
        <dbReference type="EMBL" id="MCI94500.1"/>
    </source>
</evidence>
<accession>A0A392W725</accession>
<name>A0A392W725_9FABA</name>
<protein>
    <submittedName>
        <fullName evidence="1">Uncharacterized protein</fullName>
    </submittedName>
</protein>
<sequence length="40" mass="4486">GWSARRAELSCLGHFGFWFLPYAQGGAARRAGLVRRVDFC</sequence>